<gene>
    <name evidence="1" type="ORF">RPERSI_LOCUS18021</name>
</gene>
<reference evidence="1" key="1">
    <citation type="submission" date="2021-06" db="EMBL/GenBank/DDBJ databases">
        <authorList>
            <person name="Kallberg Y."/>
            <person name="Tangrot J."/>
            <person name="Rosling A."/>
        </authorList>
    </citation>
    <scope>NUCLEOTIDE SEQUENCE</scope>
    <source>
        <strain evidence="1">MA461A</strain>
    </source>
</reference>
<dbReference type="EMBL" id="CAJVQC010047053">
    <property type="protein sequence ID" value="CAG8784049.1"/>
    <property type="molecule type" value="Genomic_DNA"/>
</dbReference>
<proteinExistence type="predicted"/>
<feature type="non-terminal residue" evidence="1">
    <location>
        <position position="1"/>
    </location>
</feature>
<keyword evidence="2" id="KW-1185">Reference proteome</keyword>
<evidence type="ECO:0000313" key="1">
    <source>
        <dbReference type="EMBL" id="CAG8784049.1"/>
    </source>
</evidence>
<accession>A0ACA9R9T5</accession>
<comment type="caution">
    <text evidence="1">The sequence shown here is derived from an EMBL/GenBank/DDBJ whole genome shotgun (WGS) entry which is preliminary data.</text>
</comment>
<dbReference type="Proteomes" id="UP000789920">
    <property type="component" value="Unassembled WGS sequence"/>
</dbReference>
<evidence type="ECO:0000313" key="2">
    <source>
        <dbReference type="Proteomes" id="UP000789920"/>
    </source>
</evidence>
<name>A0ACA9R9T5_9GLOM</name>
<organism evidence="1 2">
    <name type="scientific">Racocetra persica</name>
    <dbReference type="NCBI Taxonomy" id="160502"/>
    <lineage>
        <taxon>Eukaryota</taxon>
        <taxon>Fungi</taxon>
        <taxon>Fungi incertae sedis</taxon>
        <taxon>Mucoromycota</taxon>
        <taxon>Glomeromycotina</taxon>
        <taxon>Glomeromycetes</taxon>
        <taxon>Diversisporales</taxon>
        <taxon>Gigasporaceae</taxon>
        <taxon>Racocetra</taxon>
    </lineage>
</organism>
<sequence>NSNIDLLFEEKELEEETLEFDIEAVNIDMRDELVIKKFLDINTFRQCQDNKTCLQESTTSTKDGLVIEPILKIQPGLLDR</sequence>
<protein>
    <submittedName>
        <fullName evidence="1">24358_t:CDS:1</fullName>
    </submittedName>
</protein>